<evidence type="ECO:0000313" key="7">
    <source>
        <dbReference type="Proteomes" id="UP000294257"/>
    </source>
</evidence>
<dbReference type="AlphaFoldDB" id="A0A4Q7L789"/>
<evidence type="ECO:0000256" key="2">
    <source>
        <dbReference type="ARBA" id="ARBA00023125"/>
    </source>
</evidence>
<proteinExistence type="predicted"/>
<feature type="domain" description="HTH tetR-type" evidence="5">
    <location>
        <begin position="13"/>
        <end position="73"/>
    </location>
</feature>
<dbReference type="OrthoDB" id="9816296at2"/>
<name>A0A4Q7L789_9PSEU</name>
<comment type="caution">
    <text evidence="6">The sequence shown here is derived from an EMBL/GenBank/DDBJ whole genome shotgun (WGS) entry which is preliminary data.</text>
</comment>
<dbReference type="GO" id="GO:0003700">
    <property type="term" value="F:DNA-binding transcription factor activity"/>
    <property type="evidence" value="ECO:0007669"/>
    <property type="project" value="TreeGrafter"/>
</dbReference>
<keyword evidence="2 4" id="KW-0238">DNA-binding</keyword>
<evidence type="ECO:0000313" key="6">
    <source>
        <dbReference type="EMBL" id="RZS44750.1"/>
    </source>
</evidence>
<dbReference type="InterPro" id="IPR050109">
    <property type="entry name" value="HTH-type_TetR-like_transc_reg"/>
</dbReference>
<protein>
    <submittedName>
        <fullName evidence="6">TetR family transcriptional regulator</fullName>
    </submittedName>
</protein>
<keyword evidence="1" id="KW-0805">Transcription regulation</keyword>
<organism evidence="6 7">
    <name type="scientific">Herbihabitans rhizosphaerae</name>
    <dbReference type="NCBI Taxonomy" id="1872711"/>
    <lineage>
        <taxon>Bacteria</taxon>
        <taxon>Bacillati</taxon>
        <taxon>Actinomycetota</taxon>
        <taxon>Actinomycetes</taxon>
        <taxon>Pseudonocardiales</taxon>
        <taxon>Pseudonocardiaceae</taxon>
        <taxon>Herbihabitans</taxon>
    </lineage>
</organism>
<dbReference type="PROSITE" id="PS50977">
    <property type="entry name" value="HTH_TETR_2"/>
    <property type="match status" value="1"/>
</dbReference>
<dbReference type="InterPro" id="IPR009057">
    <property type="entry name" value="Homeodomain-like_sf"/>
</dbReference>
<dbReference type="Pfam" id="PF00440">
    <property type="entry name" value="TetR_N"/>
    <property type="match status" value="1"/>
</dbReference>
<dbReference type="PANTHER" id="PTHR30055:SF234">
    <property type="entry name" value="HTH-TYPE TRANSCRIPTIONAL REGULATOR BETI"/>
    <property type="match status" value="1"/>
</dbReference>
<sequence>MTVNKPGRPSKAVERRAEILDAMARVVARSGLDDATVSAVADEAGMQRTLVFHYFGDRPGLLAAFIDEVVGGYGRRMLGAEHLSIEARIDRAFAPGFYANRDDLVVWTELVALAARDDTVRDRLRVLWLDVWLPEVERQLALAAPTATTAAVGQVAYGLTCLVEAHWAFVLQGVDAPKRRRQARAAARLLLAGLPVETIRTG</sequence>
<accession>A0A4Q7L789</accession>
<evidence type="ECO:0000256" key="4">
    <source>
        <dbReference type="PROSITE-ProRule" id="PRU00335"/>
    </source>
</evidence>
<evidence type="ECO:0000256" key="3">
    <source>
        <dbReference type="ARBA" id="ARBA00023163"/>
    </source>
</evidence>
<feature type="DNA-binding region" description="H-T-H motif" evidence="4">
    <location>
        <begin position="36"/>
        <end position="55"/>
    </location>
</feature>
<dbReference type="PANTHER" id="PTHR30055">
    <property type="entry name" value="HTH-TYPE TRANSCRIPTIONAL REGULATOR RUTR"/>
    <property type="match status" value="1"/>
</dbReference>
<dbReference type="InterPro" id="IPR001647">
    <property type="entry name" value="HTH_TetR"/>
</dbReference>
<reference evidence="6 7" key="1">
    <citation type="submission" date="2019-02" db="EMBL/GenBank/DDBJ databases">
        <title>Genomic Encyclopedia of Type Strains, Phase IV (KMG-IV): sequencing the most valuable type-strain genomes for metagenomic binning, comparative biology and taxonomic classification.</title>
        <authorList>
            <person name="Goeker M."/>
        </authorList>
    </citation>
    <scope>NUCLEOTIDE SEQUENCE [LARGE SCALE GENOMIC DNA]</scope>
    <source>
        <strain evidence="6 7">DSM 101727</strain>
    </source>
</reference>
<dbReference type="SUPFAM" id="SSF46689">
    <property type="entry name" value="Homeodomain-like"/>
    <property type="match status" value="1"/>
</dbReference>
<dbReference type="GO" id="GO:0000976">
    <property type="term" value="F:transcription cis-regulatory region binding"/>
    <property type="evidence" value="ECO:0007669"/>
    <property type="project" value="TreeGrafter"/>
</dbReference>
<dbReference type="Gene3D" id="1.10.357.10">
    <property type="entry name" value="Tetracycline Repressor, domain 2"/>
    <property type="match status" value="1"/>
</dbReference>
<keyword evidence="3" id="KW-0804">Transcription</keyword>
<dbReference type="RefSeq" id="WP_130342396.1">
    <property type="nucleotide sequence ID" value="NZ_SGWQ01000001.1"/>
</dbReference>
<dbReference type="Proteomes" id="UP000294257">
    <property type="component" value="Unassembled WGS sequence"/>
</dbReference>
<gene>
    <name evidence="6" type="ORF">EV193_101627</name>
</gene>
<keyword evidence="7" id="KW-1185">Reference proteome</keyword>
<evidence type="ECO:0000259" key="5">
    <source>
        <dbReference type="PROSITE" id="PS50977"/>
    </source>
</evidence>
<dbReference type="EMBL" id="SGWQ01000001">
    <property type="protein sequence ID" value="RZS44750.1"/>
    <property type="molecule type" value="Genomic_DNA"/>
</dbReference>
<dbReference type="PRINTS" id="PR00455">
    <property type="entry name" value="HTHTETR"/>
</dbReference>
<evidence type="ECO:0000256" key="1">
    <source>
        <dbReference type="ARBA" id="ARBA00023015"/>
    </source>
</evidence>